<evidence type="ECO:0000259" key="5">
    <source>
        <dbReference type="Pfam" id="PF02826"/>
    </source>
</evidence>
<evidence type="ECO:0000313" key="7">
    <source>
        <dbReference type="EMBL" id="CAL4803415.1"/>
    </source>
</evidence>
<dbReference type="EMBL" id="CAMXCT030006567">
    <property type="protein sequence ID" value="CAL4803415.1"/>
    <property type="molecule type" value="Genomic_DNA"/>
</dbReference>
<dbReference type="SUPFAM" id="SSF51735">
    <property type="entry name" value="NAD(P)-binding Rossmann-fold domains"/>
    <property type="match status" value="1"/>
</dbReference>
<evidence type="ECO:0000256" key="2">
    <source>
        <dbReference type="ARBA" id="ARBA00023027"/>
    </source>
</evidence>
<keyword evidence="3" id="KW-0040">ANK repeat</keyword>
<protein>
    <recommendedName>
        <fullName evidence="5">D-isomer specific 2-hydroxyacid dehydrogenase NAD-binding domain-containing protein</fullName>
    </recommendedName>
</protein>
<organism evidence="6">
    <name type="scientific">Cladocopium goreaui</name>
    <dbReference type="NCBI Taxonomy" id="2562237"/>
    <lineage>
        <taxon>Eukaryota</taxon>
        <taxon>Sar</taxon>
        <taxon>Alveolata</taxon>
        <taxon>Dinophyceae</taxon>
        <taxon>Suessiales</taxon>
        <taxon>Symbiodiniaceae</taxon>
        <taxon>Cladocopium</taxon>
    </lineage>
</organism>
<dbReference type="PROSITE" id="PS50088">
    <property type="entry name" value="ANK_REPEAT"/>
    <property type="match status" value="1"/>
</dbReference>
<proteinExistence type="predicted"/>
<sequence length="517" mass="54675">MPFANAVTAQSFAAAVAAFPRPGLLPPGLLPAAVPLPTAPAVPGPMGRGARPRAVTSSGRMNPAANPAAVLPSAAAAMLPPRDPAEVKQELTNHGCVIPKEATHRDLQLQLHDFEAHLKRAEKTKSIPRHPDPAIISCFKDGYSPGHEALVKMLESGIDPNTPSPGTGSGFAAGMTAILAAASWGKVDDIRLLIAAGADLKVRSPNIGHTVLHIAASASVDTGGVERIHAMLRMIIEADPELLASKNGMGKTPAEWAKHEKKRHHSAFLTSYVGGTYVTNPVTKEVLDKHPNCKLVAVSFTGFNHVDLEACKERGISVVNVPAYSTDSVAELSVGLALAVYREIPASERTLRSGGWVHSSGGMEIKDKVVGIVGLGDIGLRTAELFKAFGPSEILGWSRRPKPAFDSLGKQVSIEELFDKSDIVSLHVALNAETQGIIGRSLMERLRPESVLINVARGGVCDQPALAELLSQRRFRAGGAAWVVHVAPSWGFSPGNLLDQRHLDSLGLICSGFCVNC</sequence>
<dbReference type="AlphaFoldDB" id="A0A9P1DU20"/>
<accession>A0A9P1DU20</accession>
<dbReference type="Proteomes" id="UP001152797">
    <property type="component" value="Unassembled WGS sequence"/>
</dbReference>
<dbReference type="GO" id="GO:0051287">
    <property type="term" value="F:NAD binding"/>
    <property type="evidence" value="ECO:0007669"/>
    <property type="project" value="InterPro"/>
</dbReference>
<keyword evidence="2" id="KW-0520">NAD</keyword>
<dbReference type="InterPro" id="IPR050223">
    <property type="entry name" value="D-isomer_2-hydroxyacid_DH"/>
</dbReference>
<dbReference type="EMBL" id="CAMXCT020006567">
    <property type="protein sequence ID" value="CAL1169478.1"/>
    <property type="molecule type" value="Genomic_DNA"/>
</dbReference>
<reference evidence="6" key="1">
    <citation type="submission" date="2022-10" db="EMBL/GenBank/DDBJ databases">
        <authorList>
            <person name="Chen Y."/>
            <person name="Dougan E. K."/>
            <person name="Chan C."/>
            <person name="Rhodes N."/>
            <person name="Thang M."/>
        </authorList>
    </citation>
    <scope>NUCLEOTIDE SEQUENCE</scope>
</reference>
<dbReference type="OrthoDB" id="3246549at2759"/>
<dbReference type="PANTHER" id="PTHR10996">
    <property type="entry name" value="2-HYDROXYACID DEHYDROGENASE-RELATED"/>
    <property type="match status" value="1"/>
</dbReference>
<dbReference type="SUPFAM" id="SSF48403">
    <property type="entry name" value="Ankyrin repeat"/>
    <property type="match status" value="1"/>
</dbReference>
<evidence type="ECO:0000256" key="1">
    <source>
        <dbReference type="ARBA" id="ARBA00023002"/>
    </source>
</evidence>
<reference evidence="7 8" key="2">
    <citation type="submission" date="2024-05" db="EMBL/GenBank/DDBJ databases">
        <authorList>
            <person name="Chen Y."/>
            <person name="Shah S."/>
            <person name="Dougan E. K."/>
            <person name="Thang M."/>
            <person name="Chan C."/>
        </authorList>
    </citation>
    <scope>NUCLEOTIDE SEQUENCE [LARGE SCALE GENOMIC DNA]</scope>
</reference>
<dbReference type="Pfam" id="PF02826">
    <property type="entry name" value="2-Hacid_dh_C"/>
    <property type="match status" value="1"/>
</dbReference>
<dbReference type="InterPro" id="IPR002110">
    <property type="entry name" value="Ankyrin_rpt"/>
</dbReference>
<evidence type="ECO:0000256" key="3">
    <source>
        <dbReference type="PROSITE-ProRule" id="PRU00023"/>
    </source>
</evidence>
<keyword evidence="8" id="KW-1185">Reference proteome</keyword>
<keyword evidence="1" id="KW-0560">Oxidoreductase</keyword>
<evidence type="ECO:0000313" key="6">
    <source>
        <dbReference type="EMBL" id="CAI4016103.1"/>
    </source>
</evidence>
<dbReference type="GO" id="GO:0030267">
    <property type="term" value="F:glyoxylate reductase (NADPH) activity"/>
    <property type="evidence" value="ECO:0007669"/>
    <property type="project" value="TreeGrafter"/>
</dbReference>
<feature type="repeat" description="ANK" evidence="3">
    <location>
        <begin position="173"/>
        <end position="205"/>
    </location>
</feature>
<feature type="region of interest" description="Disordered" evidence="4">
    <location>
        <begin position="43"/>
        <end position="62"/>
    </location>
</feature>
<comment type="caution">
    <text evidence="6">The sequence shown here is derived from an EMBL/GenBank/DDBJ whole genome shotgun (WGS) entry which is preliminary data.</text>
</comment>
<evidence type="ECO:0000256" key="4">
    <source>
        <dbReference type="SAM" id="MobiDB-lite"/>
    </source>
</evidence>
<dbReference type="PANTHER" id="PTHR10996:SF178">
    <property type="entry name" value="2-HYDROXYACID DEHYDROGENASE YGL185C-RELATED"/>
    <property type="match status" value="1"/>
</dbReference>
<dbReference type="SUPFAM" id="SSF52283">
    <property type="entry name" value="Formate/glycerate dehydrogenase catalytic domain-like"/>
    <property type="match status" value="1"/>
</dbReference>
<dbReference type="EMBL" id="CAMXCT010006567">
    <property type="protein sequence ID" value="CAI4016103.1"/>
    <property type="molecule type" value="Genomic_DNA"/>
</dbReference>
<dbReference type="Gene3D" id="3.40.50.720">
    <property type="entry name" value="NAD(P)-binding Rossmann-like Domain"/>
    <property type="match status" value="2"/>
</dbReference>
<dbReference type="InterPro" id="IPR006140">
    <property type="entry name" value="D-isomer_DH_NAD-bd"/>
</dbReference>
<gene>
    <name evidence="6" type="ORF">C1SCF055_LOCUS40869</name>
</gene>
<evidence type="ECO:0000313" key="8">
    <source>
        <dbReference type="Proteomes" id="UP001152797"/>
    </source>
</evidence>
<dbReference type="GO" id="GO:0016618">
    <property type="term" value="F:hydroxypyruvate reductase [NAD(P)H] activity"/>
    <property type="evidence" value="ECO:0007669"/>
    <property type="project" value="TreeGrafter"/>
</dbReference>
<feature type="domain" description="D-isomer specific 2-hydroxyacid dehydrogenase NAD-binding" evidence="5">
    <location>
        <begin position="334"/>
        <end position="476"/>
    </location>
</feature>
<name>A0A9P1DU20_9DINO</name>
<dbReference type="GO" id="GO:0005829">
    <property type="term" value="C:cytosol"/>
    <property type="evidence" value="ECO:0007669"/>
    <property type="project" value="TreeGrafter"/>
</dbReference>
<dbReference type="PROSITE" id="PS50297">
    <property type="entry name" value="ANK_REP_REGION"/>
    <property type="match status" value="1"/>
</dbReference>
<dbReference type="InterPro" id="IPR036291">
    <property type="entry name" value="NAD(P)-bd_dom_sf"/>
</dbReference>
<dbReference type="InterPro" id="IPR036770">
    <property type="entry name" value="Ankyrin_rpt-contain_sf"/>
</dbReference>
<dbReference type="Gene3D" id="1.25.40.20">
    <property type="entry name" value="Ankyrin repeat-containing domain"/>
    <property type="match status" value="1"/>
</dbReference>